<dbReference type="Pfam" id="PF05173">
    <property type="entry name" value="DapB_C"/>
    <property type="match status" value="1"/>
</dbReference>
<feature type="binding site" evidence="13">
    <location>
        <position position="55"/>
    </location>
    <ligand>
        <name>NAD(+)</name>
        <dbReference type="ChEBI" id="CHEBI:57540"/>
    </ligand>
</feature>
<comment type="caution">
    <text evidence="13">Was originally thought to be a dihydrodipicolinate reductase (DHDPR), catalyzing the conversion of dihydrodipicolinate to tetrahydrodipicolinate. However, it was shown in E.coli that the substrate of the enzymatic reaction is not dihydrodipicolinate (DHDP) but in fact (2S,4S)-4-hydroxy-2,3,4,5-tetrahydrodipicolinic acid (HTPA), the product released by the DapA-catalyzed reaction.</text>
</comment>
<evidence type="ECO:0000256" key="6">
    <source>
        <dbReference type="ARBA" id="ARBA00023002"/>
    </source>
</evidence>
<dbReference type="EMBL" id="BPFZ01000013">
    <property type="protein sequence ID" value="GIU67712.1"/>
    <property type="molecule type" value="Genomic_DNA"/>
</dbReference>
<reference evidence="16" key="1">
    <citation type="submission" date="2021-05" db="EMBL/GenBank/DDBJ databases">
        <authorList>
            <person name="Tanabe Y."/>
        </authorList>
    </citation>
    <scope>NUCLEOTIDE SEQUENCE</scope>
    <source>
        <strain evidence="16">BOTRYCO-1</strain>
    </source>
</reference>
<evidence type="ECO:0000259" key="14">
    <source>
        <dbReference type="Pfam" id="PF01113"/>
    </source>
</evidence>
<keyword evidence="5 13" id="KW-0220">Diaminopimelate biosynthesis</keyword>
<keyword evidence="6 13" id="KW-0560">Oxidoreductase</keyword>
<evidence type="ECO:0000256" key="11">
    <source>
        <dbReference type="ARBA" id="ARBA00049080"/>
    </source>
</evidence>
<evidence type="ECO:0000256" key="5">
    <source>
        <dbReference type="ARBA" id="ARBA00022915"/>
    </source>
</evidence>
<dbReference type="InterPro" id="IPR000846">
    <property type="entry name" value="DapB_N"/>
</dbReference>
<dbReference type="HAMAP" id="MF_00102">
    <property type="entry name" value="DapB"/>
    <property type="match status" value="1"/>
</dbReference>
<feature type="active site" description="Proton donor/acceptor" evidence="13">
    <location>
        <position position="144"/>
    </location>
</feature>
<evidence type="ECO:0000256" key="7">
    <source>
        <dbReference type="ARBA" id="ARBA00023027"/>
    </source>
</evidence>
<accession>A0ABQ4PXF0</accession>
<dbReference type="InterPro" id="IPR023940">
    <property type="entry name" value="DHDPR_bac"/>
</dbReference>
<dbReference type="Proteomes" id="UP001161064">
    <property type="component" value="Unassembled WGS sequence"/>
</dbReference>
<dbReference type="CDD" id="cd02274">
    <property type="entry name" value="DHDPR_N"/>
    <property type="match status" value="1"/>
</dbReference>
<comment type="caution">
    <text evidence="13">Lacks conserved residue(s) required for the propagation of feature annotation.</text>
</comment>
<dbReference type="SUPFAM" id="SSF55347">
    <property type="entry name" value="Glyceraldehyde-3-phosphate dehydrogenase-like, C-terminal domain"/>
    <property type="match status" value="1"/>
</dbReference>
<comment type="caution">
    <text evidence="16">The sequence shown here is derived from an EMBL/GenBank/DDBJ whole genome shotgun (WGS) entry which is preliminary data.</text>
</comment>
<keyword evidence="3 13" id="KW-0028">Amino-acid biosynthesis</keyword>
<protein>
    <recommendedName>
        <fullName evidence="10 13">4-hydroxy-tetrahydrodipicolinate reductase</fullName>
        <shortName evidence="13">HTPA reductase</shortName>
        <ecNumber evidence="10 13">1.17.1.8</ecNumber>
    </recommendedName>
</protein>
<keyword evidence="2 13" id="KW-0963">Cytoplasm</keyword>
<dbReference type="InterPro" id="IPR022664">
    <property type="entry name" value="DapB_N_CS"/>
</dbReference>
<comment type="pathway">
    <text evidence="9 13">Amino-acid biosynthesis; L-lysine biosynthesis via DAP pathway; (S)-tetrahydrodipicolinate from L-aspartate: step 4/4.</text>
</comment>
<dbReference type="PROSITE" id="PS01298">
    <property type="entry name" value="DAPB"/>
    <property type="match status" value="1"/>
</dbReference>
<keyword evidence="7 13" id="KW-0520">NAD</keyword>
<keyword evidence="17" id="KW-1185">Reference proteome</keyword>
<dbReference type="PIRSF" id="PIRSF000161">
    <property type="entry name" value="DHPR"/>
    <property type="match status" value="1"/>
</dbReference>
<evidence type="ECO:0000256" key="3">
    <source>
        <dbReference type="ARBA" id="ARBA00022605"/>
    </source>
</evidence>
<comment type="function">
    <text evidence="13">Catalyzes the conversion of 4-hydroxy-tetrahydrodipicolinate (HTPA) to tetrahydrodipicolinate.</text>
</comment>
<evidence type="ECO:0000256" key="4">
    <source>
        <dbReference type="ARBA" id="ARBA00022857"/>
    </source>
</evidence>
<feature type="binding site" evidence="13">
    <location>
        <begin position="154"/>
        <end position="155"/>
    </location>
    <ligand>
        <name>(S)-2,3,4,5-tetrahydrodipicolinate</name>
        <dbReference type="ChEBI" id="CHEBI:16845"/>
    </ligand>
</feature>
<evidence type="ECO:0000256" key="12">
    <source>
        <dbReference type="ARBA" id="ARBA00049396"/>
    </source>
</evidence>
<evidence type="ECO:0000256" key="2">
    <source>
        <dbReference type="ARBA" id="ARBA00022490"/>
    </source>
</evidence>
<sequence>MGRALLEAAYGDPRFAISGGTQRLGSNELGMDLGVLCGQAPLGRCTSSEVAEAADQADIWLDFTTPSAFIAAVPALRASSIRTIILGTTGFDGTQEREIEEVATRFSVVRSGNFSFGVTVLVGLVQQAAARLGTDFDIEILETHHRHKLDAPSGTALMLGQAAATGRGVDHGKVATGHSTSLGALRPPNAPRQTGDIGYASRRAGGIMGEHEVMFASDTETIRLSHTAINRSLFAKGALVAAFWAKDQPPGLYSMSDVLNL</sequence>
<dbReference type="Pfam" id="PF01113">
    <property type="entry name" value="DapB_N"/>
    <property type="match status" value="1"/>
</dbReference>
<dbReference type="Gene3D" id="3.40.50.720">
    <property type="entry name" value="NAD(P)-binding Rossmann-like Domain"/>
    <property type="match status" value="1"/>
</dbReference>
<evidence type="ECO:0000256" key="8">
    <source>
        <dbReference type="ARBA" id="ARBA00023154"/>
    </source>
</evidence>
<comment type="catalytic activity">
    <reaction evidence="11 13">
        <text>(S)-2,3,4,5-tetrahydrodipicolinate + NADP(+) + H2O = (2S,4S)-4-hydroxy-2,3,4,5-tetrahydrodipicolinate + NADPH + H(+)</text>
        <dbReference type="Rhea" id="RHEA:35331"/>
        <dbReference type="ChEBI" id="CHEBI:15377"/>
        <dbReference type="ChEBI" id="CHEBI:15378"/>
        <dbReference type="ChEBI" id="CHEBI:16845"/>
        <dbReference type="ChEBI" id="CHEBI:57783"/>
        <dbReference type="ChEBI" id="CHEBI:58349"/>
        <dbReference type="ChEBI" id="CHEBI:67139"/>
        <dbReference type="EC" id="1.17.1.8"/>
    </reaction>
</comment>
<gene>
    <name evidence="13 16" type="primary">dapB</name>
    <name evidence="16" type="ORF">PsB1_1866</name>
</gene>
<feature type="binding site" evidence="13">
    <location>
        <position position="145"/>
    </location>
    <ligand>
        <name>(S)-2,3,4,5-tetrahydrodipicolinate</name>
        <dbReference type="ChEBI" id="CHEBI:16845"/>
    </ligand>
</feature>
<feature type="binding site" evidence="13">
    <location>
        <begin position="87"/>
        <end position="89"/>
    </location>
    <ligand>
        <name>NAD(+)</name>
        <dbReference type="ChEBI" id="CHEBI:57540"/>
    </ligand>
</feature>
<name>A0ABQ4PXF0_9PROT</name>
<reference evidence="16" key="2">
    <citation type="journal article" date="2023" name="ISME Commun">
        <title>Characterization of a bloom-associated alphaproteobacterial lineage, 'Candidatus Phycosocius': insights into freshwater algal-bacterial interactions.</title>
        <authorList>
            <person name="Tanabe Y."/>
            <person name="Yamaguchi H."/>
            <person name="Yoshida M."/>
            <person name="Kai A."/>
            <person name="Okazaki Y."/>
        </authorList>
    </citation>
    <scope>NUCLEOTIDE SEQUENCE</scope>
    <source>
        <strain evidence="16">BOTRYCO-1</strain>
    </source>
</reference>
<feature type="binding site" evidence="13">
    <location>
        <begin position="111"/>
        <end position="114"/>
    </location>
    <ligand>
        <name>NAD(+)</name>
        <dbReference type="ChEBI" id="CHEBI:57540"/>
    </ligand>
</feature>
<feature type="domain" description="Dihydrodipicolinate reductase C-terminal" evidence="15">
    <location>
        <begin position="117"/>
        <end position="259"/>
    </location>
</feature>
<evidence type="ECO:0000256" key="1">
    <source>
        <dbReference type="ARBA" id="ARBA00006642"/>
    </source>
</evidence>
<feature type="domain" description="Dihydrodipicolinate reductase N-terminal" evidence="14">
    <location>
        <begin position="1"/>
        <end position="114"/>
    </location>
</feature>
<evidence type="ECO:0000256" key="10">
    <source>
        <dbReference type="ARBA" id="ARBA00038983"/>
    </source>
</evidence>
<dbReference type="PANTHER" id="PTHR20836:SF0">
    <property type="entry name" value="4-HYDROXY-TETRAHYDRODIPICOLINATE REDUCTASE 1, CHLOROPLASTIC-RELATED"/>
    <property type="match status" value="1"/>
</dbReference>
<dbReference type="NCBIfam" id="TIGR00036">
    <property type="entry name" value="dapB"/>
    <property type="match status" value="1"/>
</dbReference>
<dbReference type="InterPro" id="IPR022663">
    <property type="entry name" value="DapB_C"/>
</dbReference>
<organism evidence="16 17">
    <name type="scientific">Candidatus Phycosocius spiralis</name>
    <dbReference type="NCBI Taxonomy" id="2815099"/>
    <lineage>
        <taxon>Bacteria</taxon>
        <taxon>Pseudomonadati</taxon>
        <taxon>Pseudomonadota</taxon>
        <taxon>Alphaproteobacteria</taxon>
        <taxon>Caulobacterales</taxon>
        <taxon>Caulobacterales incertae sedis</taxon>
        <taxon>Candidatus Phycosocius</taxon>
    </lineage>
</organism>
<comment type="subcellular location">
    <subcellularLocation>
        <location evidence="13">Cytoplasm</location>
    </subcellularLocation>
</comment>
<evidence type="ECO:0000259" key="15">
    <source>
        <dbReference type="Pfam" id="PF05173"/>
    </source>
</evidence>
<dbReference type="Gene3D" id="3.30.360.10">
    <property type="entry name" value="Dihydrodipicolinate Reductase, domain 2"/>
    <property type="match status" value="1"/>
</dbReference>
<evidence type="ECO:0000256" key="13">
    <source>
        <dbReference type="HAMAP-Rule" id="MF_00102"/>
    </source>
</evidence>
<dbReference type="InterPro" id="IPR036291">
    <property type="entry name" value="NAD(P)-bd_dom_sf"/>
</dbReference>
<comment type="catalytic activity">
    <reaction evidence="12 13">
        <text>(S)-2,3,4,5-tetrahydrodipicolinate + NAD(+) + H2O = (2S,4S)-4-hydroxy-2,3,4,5-tetrahydrodipicolinate + NADH + H(+)</text>
        <dbReference type="Rhea" id="RHEA:35323"/>
        <dbReference type="ChEBI" id="CHEBI:15377"/>
        <dbReference type="ChEBI" id="CHEBI:15378"/>
        <dbReference type="ChEBI" id="CHEBI:16845"/>
        <dbReference type="ChEBI" id="CHEBI:57540"/>
        <dbReference type="ChEBI" id="CHEBI:57945"/>
        <dbReference type="ChEBI" id="CHEBI:67139"/>
        <dbReference type="EC" id="1.17.1.8"/>
    </reaction>
</comment>
<keyword evidence="4 13" id="KW-0521">NADP</keyword>
<proteinExistence type="inferred from homology"/>
<evidence type="ECO:0000313" key="16">
    <source>
        <dbReference type="EMBL" id="GIU67712.1"/>
    </source>
</evidence>
<evidence type="ECO:0000256" key="9">
    <source>
        <dbReference type="ARBA" id="ARBA00037922"/>
    </source>
</evidence>
<dbReference type="SUPFAM" id="SSF51735">
    <property type="entry name" value="NAD(P)-binding Rossmann-fold domains"/>
    <property type="match status" value="1"/>
</dbReference>
<comment type="subunit">
    <text evidence="13">Homotetramer.</text>
</comment>
<keyword evidence="8 13" id="KW-0457">Lysine biosynthesis</keyword>
<evidence type="ECO:0000313" key="17">
    <source>
        <dbReference type="Proteomes" id="UP001161064"/>
    </source>
</evidence>
<feature type="active site" description="Proton donor" evidence="13">
    <location>
        <position position="148"/>
    </location>
</feature>
<dbReference type="EC" id="1.17.1.8" evidence="10 13"/>
<dbReference type="PANTHER" id="PTHR20836">
    <property type="entry name" value="DIHYDRODIPICOLINATE REDUCTASE"/>
    <property type="match status" value="1"/>
</dbReference>
<comment type="similarity">
    <text evidence="1 13">Belongs to the DapB family.</text>
</comment>